<reference evidence="1 2" key="1">
    <citation type="journal article" date="2012" name="Science">
        <title>The Paleozoic origin of enzymatic lignin decomposition reconstructed from 31 fungal genomes.</title>
        <authorList>
            <person name="Floudas D."/>
            <person name="Binder M."/>
            <person name="Riley R."/>
            <person name="Barry K."/>
            <person name="Blanchette R.A."/>
            <person name="Henrissat B."/>
            <person name="Martinez A.T."/>
            <person name="Otillar R."/>
            <person name="Spatafora J.W."/>
            <person name="Yadav J.S."/>
            <person name="Aerts A."/>
            <person name="Benoit I."/>
            <person name="Boyd A."/>
            <person name="Carlson A."/>
            <person name="Copeland A."/>
            <person name="Coutinho P.M."/>
            <person name="de Vries R.P."/>
            <person name="Ferreira P."/>
            <person name="Findley K."/>
            <person name="Foster B."/>
            <person name="Gaskell J."/>
            <person name="Glotzer D."/>
            <person name="Gorecki P."/>
            <person name="Heitman J."/>
            <person name="Hesse C."/>
            <person name="Hori C."/>
            <person name="Igarashi K."/>
            <person name="Jurgens J.A."/>
            <person name="Kallen N."/>
            <person name="Kersten P."/>
            <person name="Kohler A."/>
            <person name="Kuees U."/>
            <person name="Kumar T.K.A."/>
            <person name="Kuo A."/>
            <person name="LaButti K."/>
            <person name="Larrondo L.F."/>
            <person name="Lindquist E."/>
            <person name="Ling A."/>
            <person name="Lombard V."/>
            <person name="Lucas S."/>
            <person name="Lundell T."/>
            <person name="Martin R."/>
            <person name="McLaughlin D.J."/>
            <person name="Morgenstern I."/>
            <person name="Morin E."/>
            <person name="Murat C."/>
            <person name="Nagy L.G."/>
            <person name="Nolan M."/>
            <person name="Ohm R.A."/>
            <person name="Patyshakuliyeva A."/>
            <person name="Rokas A."/>
            <person name="Ruiz-Duenas F.J."/>
            <person name="Sabat G."/>
            <person name="Salamov A."/>
            <person name="Samejima M."/>
            <person name="Schmutz J."/>
            <person name="Slot J.C."/>
            <person name="St John F."/>
            <person name="Stenlid J."/>
            <person name="Sun H."/>
            <person name="Sun S."/>
            <person name="Syed K."/>
            <person name="Tsang A."/>
            <person name="Wiebenga A."/>
            <person name="Young D."/>
            <person name="Pisabarro A."/>
            <person name="Eastwood D.C."/>
            <person name="Martin F."/>
            <person name="Cullen D."/>
            <person name="Grigoriev I.V."/>
            <person name="Hibbett D.S."/>
        </authorList>
    </citation>
    <scope>NUCLEOTIDE SEQUENCE [LARGE SCALE GENOMIC DNA]</scope>
    <source>
        <strain evidence="1 2">MD-104</strain>
    </source>
</reference>
<dbReference type="Proteomes" id="UP000218811">
    <property type="component" value="Unassembled WGS sequence"/>
</dbReference>
<name>A0A2H3JPM3_WOLCO</name>
<gene>
    <name evidence="1" type="ORF">WOLCODRAFT_144498</name>
</gene>
<sequence>MWTSLPRLVDVDSHFFMQLKLQSTSASNAYRCFHRSTAAELLRGCVDIYQPTQVYMILIGKAYSLLLWLIALLSSDLTAIPWDAMRLRSESAAANCPGKCDPLLELNDLYRRANISIAPASYVSIPHSMSYLIRLLLQTRPLDNSIVARLRMSTSGATALLGRSSAEYAHEATGVSTGYATTGQPWIPTQHMFYIGGILVFMNRPIAYTREPGVSNAPHYAINNLAPLLLIPTEVYVFAMPSGVLRSGRASQHRGAHPDLLLSRRPYVEDLQPNGSIAASVHGSIKACHFEQYALGNMLARQYEDFGRRQQVIQWSGLARVDLLAHFCGHTEDPHTASSMNVCLVCIFLAVQRLGTSR</sequence>
<accession>A0A2H3JPM3</accession>
<evidence type="ECO:0000313" key="2">
    <source>
        <dbReference type="Proteomes" id="UP000218811"/>
    </source>
</evidence>
<keyword evidence="2" id="KW-1185">Reference proteome</keyword>
<organism evidence="1 2">
    <name type="scientific">Wolfiporia cocos (strain MD-104)</name>
    <name type="common">Brown rot fungus</name>
    <dbReference type="NCBI Taxonomy" id="742152"/>
    <lineage>
        <taxon>Eukaryota</taxon>
        <taxon>Fungi</taxon>
        <taxon>Dikarya</taxon>
        <taxon>Basidiomycota</taxon>
        <taxon>Agaricomycotina</taxon>
        <taxon>Agaricomycetes</taxon>
        <taxon>Polyporales</taxon>
        <taxon>Phaeolaceae</taxon>
        <taxon>Wolfiporia</taxon>
    </lineage>
</organism>
<evidence type="ECO:0000313" key="1">
    <source>
        <dbReference type="EMBL" id="PCH43435.1"/>
    </source>
</evidence>
<dbReference type="EMBL" id="KB468146">
    <property type="protein sequence ID" value="PCH43435.1"/>
    <property type="molecule type" value="Genomic_DNA"/>
</dbReference>
<protein>
    <submittedName>
        <fullName evidence="1">Uncharacterized protein</fullName>
    </submittedName>
</protein>
<proteinExistence type="predicted"/>
<dbReference type="AlphaFoldDB" id="A0A2H3JPM3"/>